<sequence>MIDRGFSFEVSDSELANEFSFMNAKEQAGFFNGIARDFPQTNEDPAPYIYVIANDPLLTCQAKRWIIDLADHIRGLDAT</sequence>
<keyword evidence="2" id="KW-1185">Reference proteome</keyword>
<reference evidence="1 2" key="1">
    <citation type="journal article" date="2019" name="ISME J.">
        <title>Candidatus Macondimonas diazotrophica, a novel gammaproteobacterial genus dominating crude-oil-contaminated coastal sediments.</title>
        <authorList>
            <person name="Karthikeyan S."/>
            <person name="Konstantinidis K."/>
        </authorList>
    </citation>
    <scope>NUCLEOTIDE SEQUENCE [LARGE SCALE GENOMIC DNA]</scope>
    <source>
        <strain evidence="1 2">KTK01</strain>
    </source>
</reference>
<dbReference type="Proteomes" id="UP000297890">
    <property type="component" value="Unassembled WGS sequence"/>
</dbReference>
<name>A0A4Z0F587_9GAMM</name>
<protein>
    <submittedName>
        <fullName evidence="1">Uncharacterized protein</fullName>
    </submittedName>
</protein>
<proteinExistence type="predicted"/>
<gene>
    <name evidence="1" type="ORF">E4680_13730</name>
</gene>
<dbReference type="EMBL" id="SRIO01000052">
    <property type="protein sequence ID" value="TFZ80728.1"/>
    <property type="molecule type" value="Genomic_DNA"/>
</dbReference>
<evidence type="ECO:0000313" key="2">
    <source>
        <dbReference type="Proteomes" id="UP000297890"/>
    </source>
</evidence>
<comment type="caution">
    <text evidence="1">The sequence shown here is derived from an EMBL/GenBank/DDBJ whole genome shotgun (WGS) entry which is preliminary data.</text>
</comment>
<evidence type="ECO:0000313" key="1">
    <source>
        <dbReference type="EMBL" id="TFZ80728.1"/>
    </source>
</evidence>
<dbReference type="AlphaFoldDB" id="A0A4Z0F587"/>
<dbReference type="RefSeq" id="WP_135282991.1">
    <property type="nucleotide sequence ID" value="NZ_SRIO01000052.1"/>
</dbReference>
<organism evidence="1 2">
    <name type="scientific">Candidatus Macondimonas diazotrophica</name>
    <dbReference type="NCBI Taxonomy" id="2305248"/>
    <lineage>
        <taxon>Bacteria</taxon>
        <taxon>Pseudomonadati</taxon>
        <taxon>Pseudomonadota</taxon>
        <taxon>Gammaproteobacteria</taxon>
        <taxon>Chromatiales</taxon>
        <taxon>Ectothiorhodospiraceae</taxon>
        <taxon>Candidatus Macondimonas</taxon>
    </lineage>
</organism>
<accession>A0A4Z0F587</accession>